<evidence type="ECO:0000256" key="4">
    <source>
        <dbReference type="ARBA" id="ARBA00023186"/>
    </source>
</evidence>
<dbReference type="PROSITE" id="PS00298">
    <property type="entry name" value="HSP90"/>
    <property type="match status" value="1"/>
</dbReference>
<feature type="signal peptide" evidence="6">
    <location>
        <begin position="1"/>
        <end position="21"/>
    </location>
</feature>
<dbReference type="InterPro" id="IPR019805">
    <property type="entry name" value="Heat_shock_protein_90_CS"/>
</dbReference>
<proteinExistence type="inferred from homology"/>
<reference evidence="7 8" key="1">
    <citation type="submission" date="2024-10" db="EMBL/GenBank/DDBJ databases">
        <authorList>
            <person name="Kim D."/>
        </authorList>
    </citation>
    <scope>NUCLEOTIDE SEQUENCE [LARGE SCALE GENOMIC DNA]</scope>
    <source>
        <strain evidence="7">BH-2024</strain>
    </source>
</reference>
<sequence length="230" mass="23973">MTFSHCIAAPVLFIMFAILSGQSGETFAFQAEMPLIINTFYSNKEIFLRELISDSSDALDKIHYQALTDPSQMESGKELFIKIVPNKADLVNNHKPGTEAFIEALQVLLVVLCGFAVYENGARKGSEARGGGRSVGQRQNNGGTGGQSGGRKSGGGRGGGAGDGRKNGPGRGGGGRGGGGKGGGGRAQQPEAEEDESHCVVALSHTLWPNNTDPLLTPSLLNAVASLMKN</sequence>
<accession>A0ABD2I3S9</accession>
<dbReference type="InterPro" id="IPR001404">
    <property type="entry name" value="Hsp90_fam"/>
</dbReference>
<dbReference type="AlphaFoldDB" id="A0ABD2I3S9"/>
<protein>
    <submittedName>
        <fullName evidence="7">Uncharacterized protein</fullName>
    </submittedName>
</protein>
<feature type="region of interest" description="Disordered" evidence="5">
    <location>
        <begin position="124"/>
        <end position="197"/>
    </location>
</feature>
<evidence type="ECO:0000256" key="3">
    <source>
        <dbReference type="ARBA" id="ARBA00022840"/>
    </source>
</evidence>
<dbReference type="Gene3D" id="3.30.565.10">
    <property type="entry name" value="Histidine kinase-like ATPase, C-terminal domain"/>
    <property type="match status" value="1"/>
</dbReference>
<keyword evidence="2" id="KW-0547">Nucleotide-binding</keyword>
<keyword evidence="6" id="KW-0732">Signal</keyword>
<gene>
    <name evidence="7" type="ORF">niasHT_038723</name>
</gene>
<name>A0ABD2I3S9_9BILA</name>
<dbReference type="Proteomes" id="UP001620626">
    <property type="component" value="Unassembled WGS sequence"/>
</dbReference>
<dbReference type="EMBL" id="JBICBT010001311">
    <property type="protein sequence ID" value="KAL3073798.1"/>
    <property type="molecule type" value="Genomic_DNA"/>
</dbReference>
<dbReference type="PANTHER" id="PTHR11528">
    <property type="entry name" value="HEAT SHOCK PROTEIN 90 FAMILY MEMBER"/>
    <property type="match status" value="1"/>
</dbReference>
<dbReference type="PRINTS" id="PR00775">
    <property type="entry name" value="HEATSHOCK90"/>
</dbReference>
<comment type="similarity">
    <text evidence="1">Belongs to the heat shock protein 90 family.</text>
</comment>
<dbReference type="InterPro" id="IPR036890">
    <property type="entry name" value="HATPase_C_sf"/>
</dbReference>
<dbReference type="SUPFAM" id="SSF55874">
    <property type="entry name" value="ATPase domain of HSP90 chaperone/DNA topoisomerase II/histidine kinase"/>
    <property type="match status" value="1"/>
</dbReference>
<evidence type="ECO:0000313" key="7">
    <source>
        <dbReference type="EMBL" id="KAL3073798.1"/>
    </source>
</evidence>
<evidence type="ECO:0000256" key="6">
    <source>
        <dbReference type="SAM" id="SignalP"/>
    </source>
</evidence>
<keyword evidence="3" id="KW-0067">ATP-binding</keyword>
<feature type="chain" id="PRO_5044779000" evidence="6">
    <location>
        <begin position="22"/>
        <end position="230"/>
    </location>
</feature>
<keyword evidence="8" id="KW-1185">Reference proteome</keyword>
<evidence type="ECO:0000256" key="5">
    <source>
        <dbReference type="SAM" id="MobiDB-lite"/>
    </source>
</evidence>
<comment type="caution">
    <text evidence="7">The sequence shown here is derived from an EMBL/GenBank/DDBJ whole genome shotgun (WGS) entry which is preliminary data.</text>
</comment>
<evidence type="ECO:0000313" key="8">
    <source>
        <dbReference type="Proteomes" id="UP001620626"/>
    </source>
</evidence>
<evidence type="ECO:0000256" key="2">
    <source>
        <dbReference type="ARBA" id="ARBA00022741"/>
    </source>
</evidence>
<evidence type="ECO:0000256" key="1">
    <source>
        <dbReference type="ARBA" id="ARBA00008239"/>
    </source>
</evidence>
<keyword evidence="4" id="KW-0143">Chaperone</keyword>
<dbReference type="InterPro" id="IPR020575">
    <property type="entry name" value="Hsp90_N"/>
</dbReference>
<organism evidence="7 8">
    <name type="scientific">Heterodera trifolii</name>
    <dbReference type="NCBI Taxonomy" id="157864"/>
    <lineage>
        <taxon>Eukaryota</taxon>
        <taxon>Metazoa</taxon>
        <taxon>Ecdysozoa</taxon>
        <taxon>Nematoda</taxon>
        <taxon>Chromadorea</taxon>
        <taxon>Rhabditida</taxon>
        <taxon>Tylenchina</taxon>
        <taxon>Tylenchomorpha</taxon>
        <taxon>Tylenchoidea</taxon>
        <taxon>Heteroderidae</taxon>
        <taxon>Heteroderinae</taxon>
        <taxon>Heterodera</taxon>
    </lineage>
</organism>
<dbReference type="GO" id="GO:0005524">
    <property type="term" value="F:ATP binding"/>
    <property type="evidence" value="ECO:0007669"/>
    <property type="project" value="UniProtKB-KW"/>
</dbReference>
<feature type="compositionally biased region" description="Gly residues" evidence="5">
    <location>
        <begin position="142"/>
        <end position="186"/>
    </location>
</feature>